<evidence type="ECO:0000313" key="4">
    <source>
        <dbReference type="Proteomes" id="UP001176961"/>
    </source>
</evidence>
<evidence type="ECO:0000313" key="3">
    <source>
        <dbReference type="EMBL" id="CAJ0609276.1"/>
    </source>
</evidence>
<protein>
    <submittedName>
        <fullName evidence="3">Uncharacterized protein</fullName>
    </submittedName>
</protein>
<feature type="coiled-coil region" evidence="1">
    <location>
        <begin position="235"/>
        <end position="267"/>
    </location>
</feature>
<organism evidence="3 4">
    <name type="scientific">Cylicocyclus nassatus</name>
    <name type="common">Nematode worm</name>
    <dbReference type="NCBI Taxonomy" id="53992"/>
    <lineage>
        <taxon>Eukaryota</taxon>
        <taxon>Metazoa</taxon>
        <taxon>Ecdysozoa</taxon>
        <taxon>Nematoda</taxon>
        <taxon>Chromadorea</taxon>
        <taxon>Rhabditida</taxon>
        <taxon>Rhabditina</taxon>
        <taxon>Rhabditomorpha</taxon>
        <taxon>Strongyloidea</taxon>
        <taxon>Strongylidae</taxon>
        <taxon>Cylicocyclus</taxon>
    </lineage>
</organism>
<sequence length="320" mass="37055">MPVQPRPAPLPQSQRSNPAKQDDFSTNQSLQKENKIATSAQFPASKTLSANNSSLPAPLSQSQRLNPMANQSAFPTTQNLHKETKTATSASASVPKKALPEIPEFLGNHKGTLTTYTFLSWLKGPRKRPREYLCKGCLKCGKETSIMVQLGLRIDIDKRFLSDPCQLNHICTPDKIKDWKEEAERARKRAALYEFAEKVKKSSVGKRGKRKIEAEETMLEESNLDERSKQKVRTIIEKERERERKKRERRKKEKKELEDEVRRWRLQFSLFELVDNIECEERMKKKAKFEYDENTELTPTELLDVLTEHALEDCRCTYVE</sequence>
<dbReference type="Proteomes" id="UP001176961">
    <property type="component" value="Unassembled WGS sequence"/>
</dbReference>
<feature type="region of interest" description="Disordered" evidence="2">
    <location>
        <begin position="74"/>
        <end position="95"/>
    </location>
</feature>
<name>A0AA36MEA2_CYLNA</name>
<accession>A0AA36MEA2</accession>
<dbReference type="EMBL" id="CATQJL010000326">
    <property type="protein sequence ID" value="CAJ0609276.1"/>
    <property type="molecule type" value="Genomic_DNA"/>
</dbReference>
<dbReference type="AlphaFoldDB" id="A0AA36MEA2"/>
<gene>
    <name evidence="3" type="ORF">CYNAS_LOCUS21259</name>
</gene>
<comment type="caution">
    <text evidence="3">The sequence shown here is derived from an EMBL/GenBank/DDBJ whole genome shotgun (WGS) entry which is preliminary data.</text>
</comment>
<evidence type="ECO:0000256" key="1">
    <source>
        <dbReference type="SAM" id="Coils"/>
    </source>
</evidence>
<keyword evidence="4" id="KW-1185">Reference proteome</keyword>
<feature type="compositionally biased region" description="Polar residues" evidence="2">
    <location>
        <begin position="11"/>
        <end position="62"/>
    </location>
</feature>
<keyword evidence="1" id="KW-0175">Coiled coil</keyword>
<proteinExistence type="predicted"/>
<feature type="compositionally biased region" description="Pro residues" evidence="2">
    <location>
        <begin position="1"/>
        <end position="10"/>
    </location>
</feature>
<evidence type="ECO:0000256" key="2">
    <source>
        <dbReference type="SAM" id="MobiDB-lite"/>
    </source>
</evidence>
<reference evidence="3" key="1">
    <citation type="submission" date="2023-07" db="EMBL/GenBank/DDBJ databases">
        <authorList>
            <consortium name="CYATHOMIX"/>
        </authorList>
    </citation>
    <scope>NUCLEOTIDE SEQUENCE</scope>
    <source>
        <strain evidence="3">N/A</strain>
    </source>
</reference>
<feature type="region of interest" description="Disordered" evidence="2">
    <location>
        <begin position="1"/>
        <end position="62"/>
    </location>
</feature>